<proteinExistence type="predicted"/>
<dbReference type="EMBL" id="CM023482">
    <property type="protein sequence ID" value="KAH6937582.1"/>
    <property type="molecule type" value="Genomic_DNA"/>
</dbReference>
<reference evidence="1" key="1">
    <citation type="submission" date="2020-05" db="EMBL/GenBank/DDBJ databases">
        <title>Large-scale comparative analyses of tick genomes elucidate their genetic diversity and vector capacities.</title>
        <authorList>
            <person name="Jia N."/>
            <person name="Wang J."/>
            <person name="Shi W."/>
            <person name="Du L."/>
            <person name="Sun Y."/>
            <person name="Zhan W."/>
            <person name="Jiang J."/>
            <person name="Wang Q."/>
            <person name="Zhang B."/>
            <person name="Ji P."/>
            <person name="Sakyi L.B."/>
            <person name="Cui X."/>
            <person name="Yuan T."/>
            <person name="Jiang B."/>
            <person name="Yang W."/>
            <person name="Lam T.T.-Y."/>
            <person name="Chang Q."/>
            <person name="Ding S."/>
            <person name="Wang X."/>
            <person name="Zhu J."/>
            <person name="Ruan X."/>
            <person name="Zhao L."/>
            <person name="Wei J."/>
            <person name="Que T."/>
            <person name="Du C."/>
            <person name="Cheng J."/>
            <person name="Dai P."/>
            <person name="Han X."/>
            <person name="Huang E."/>
            <person name="Gao Y."/>
            <person name="Liu J."/>
            <person name="Shao H."/>
            <person name="Ye R."/>
            <person name="Li L."/>
            <person name="Wei W."/>
            <person name="Wang X."/>
            <person name="Wang C."/>
            <person name="Yang T."/>
            <person name="Huo Q."/>
            <person name="Li W."/>
            <person name="Guo W."/>
            <person name="Chen H."/>
            <person name="Zhou L."/>
            <person name="Ni X."/>
            <person name="Tian J."/>
            <person name="Zhou Y."/>
            <person name="Sheng Y."/>
            <person name="Liu T."/>
            <person name="Pan Y."/>
            <person name="Xia L."/>
            <person name="Li J."/>
            <person name="Zhao F."/>
            <person name="Cao W."/>
        </authorList>
    </citation>
    <scope>NUCLEOTIDE SEQUENCE</scope>
    <source>
        <strain evidence="1">Hyas-2018</strain>
    </source>
</reference>
<protein>
    <submittedName>
        <fullName evidence="1">Uncharacterized protein</fullName>
    </submittedName>
</protein>
<dbReference type="Proteomes" id="UP000821845">
    <property type="component" value="Chromosome 2"/>
</dbReference>
<evidence type="ECO:0000313" key="2">
    <source>
        <dbReference type="Proteomes" id="UP000821845"/>
    </source>
</evidence>
<comment type="caution">
    <text evidence="1">The sequence shown here is derived from an EMBL/GenBank/DDBJ whole genome shotgun (WGS) entry which is preliminary data.</text>
</comment>
<accession>A0ACB7SWQ8</accession>
<organism evidence="1 2">
    <name type="scientific">Hyalomma asiaticum</name>
    <name type="common">Tick</name>
    <dbReference type="NCBI Taxonomy" id="266040"/>
    <lineage>
        <taxon>Eukaryota</taxon>
        <taxon>Metazoa</taxon>
        <taxon>Ecdysozoa</taxon>
        <taxon>Arthropoda</taxon>
        <taxon>Chelicerata</taxon>
        <taxon>Arachnida</taxon>
        <taxon>Acari</taxon>
        <taxon>Parasitiformes</taxon>
        <taxon>Ixodida</taxon>
        <taxon>Ixodoidea</taxon>
        <taxon>Ixodidae</taxon>
        <taxon>Hyalomminae</taxon>
        <taxon>Hyalomma</taxon>
    </lineage>
</organism>
<gene>
    <name evidence="1" type="ORF">HPB50_001822</name>
</gene>
<keyword evidence="2" id="KW-1185">Reference proteome</keyword>
<sequence>MRYHKSAQEASPEPKRSCPQTGFSYRLSAEEDGRLQSPTLFRELAPLKASPTAAFLMSWTFSLLISLGLGLGLALGALERSRFNETTSRPVFYVDFPGTLFFQAMNMMAPFLELCCVTVAVARLGPSLVAKALGWSALFSFVTQCTAHGASFALTIALQPGEQARSLLVKLPVKPTSTDVVFDAALLFLRIRGET</sequence>
<evidence type="ECO:0000313" key="1">
    <source>
        <dbReference type="EMBL" id="KAH6937582.1"/>
    </source>
</evidence>
<name>A0ACB7SWQ8_HYAAI</name>